<evidence type="ECO:0000259" key="6">
    <source>
        <dbReference type="Pfam" id="PF24527"/>
    </source>
</evidence>
<keyword evidence="1" id="KW-1133">Transmembrane helix</keyword>
<keyword evidence="1" id="KW-0472">Membrane</keyword>
<feature type="transmembrane region" description="Helical" evidence="1">
    <location>
        <begin position="113"/>
        <end position="137"/>
    </location>
</feature>
<protein>
    <recommendedName>
        <fullName evidence="9">Nucleoporin Pom152</fullName>
    </recommendedName>
</protein>
<dbReference type="EMBL" id="JAEUBE010000504">
    <property type="protein sequence ID" value="KAH3660453.1"/>
    <property type="molecule type" value="Genomic_DNA"/>
</dbReference>
<feature type="domain" description="Nucleoporin POM152 ninth Ig-like" evidence="6">
    <location>
        <begin position="1095"/>
        <end position="1162"/>
    </location>
</feature>
<dbReference type="InterPro" id="IPR056544">
    <property type="entry name" value="Ig_POM152"/>
</dbReference>
<dbReference type="GO" id="GO:0006999">
    <property type="term" value="P:nuclear pore organization"/>
    <property type="evidence" value="ECO:0007669"/>
    <property type="project" value="TreeGrafter"/>
</dbReference>
<keyword evidence="1" id="KW-0812">Transmembrane</keyword>
<comment type="caution">
    <text evidence="7">The sequence shown here is derived from an EMBL/GenBank/DDBJ whole genome shotgun (WGS) entry which is preliminary data.</text>
</comment>
<dbReference type="GO" id="GO:0070762">
    <property type="term" value="C:nuclear pore transmembrane ring"/>
    <property type="evidence" value="ECO:0007669"/>
    <property type="project" value="TreeGrafter"/>
</dbReference>
<dbReference type="Pfam" id="PF24527">
    <property type="entry name" value="Ig-like_Pom152_9"/>
    <property type="match status" value="1"/>
</dbReference>
<dbReference type="RefSeq" id="XP_046058156.1">
    <property type="nucleotide sequence ID" value="XM_046208391.1"/>
</dbReference>
<feature type="domain" description="Nucleoporin POM152 N-terminal transmembrane" evidence="3">
    <location>
        <begin position="31"/>
        <end position="128"/>
    </location>
</feature>
<keyword evidence="8" id="KW-1185">Reference proteome</keyword>
<feature type="domain" description="Nucleoporin POM152 first Ig-like" evidence="5">
    <location>
        <begin position="182"/>
        <end position="295"/>
    </location>
</feature>
<feature type="domain" description="Nucleoporin POM152 immunoglobulin-like" evidence="2">
    <location>
        <begin position="545"/>
        <end position="655"/>
    </location>
</feature>
<dbReference type="GeneID" id="70239003"/>
<evidence type="ECO:0000313" key="8">
    <source>
        <dbReference type="Proteomes" id="UP000769157"/>
    </source>
</evidence>
<dbReference type="InterPro" id="IPR056541">
    <property type="entry name" value="Ig-like_POM152"/>
</dbReference>
<evidence type="ECO:0000313" key="7">
    <source>
        <dbReference type="EMBL" id="KAH3660453.1"/>
    </source>
</evidence>
<dbReference type="Proteomes" id="UP000769157">
    <property type="component" value="Unassembled WGS sequence"/>
</dbReference>
<dbReference type="OrthoDB" id="10253254at2759"/>
<sequence length="1270" mass="144934">MSEKLTSKKSQSTVLRSELQIKPLIPETILDVTSQRLSIISIFVLIQGWKIYDLYLIKNDVLREYLNNSVSINFLPPEWNFIFKYMFLDGVIVWANSVLRIPKLVLRPYASGLLIIVLYVITILLTTNFRISIIPVFTTILQAISPQRELTISEGLVNRQTTFDQSSHFRGKKTIRFLPDSSIKLNPFNKNYCLQSSHYSKIKVPVKFNSSGELDFLQISHTDLDNQKTILNYTRKELKKFLVSDYSLSQKWDINYIDDRVTYLELELDKPGYYRIQEAHDIKSKNIRVYKSDFILPRCPEAHFENPEPLKNLCVDDEFDQLSIMVNGVPPLTLVYEEEVNGELSHLPNSIIVPEDQTFSSPLLSKDFYTGKSVIKSDFKQKDLTNIEWAKSRLIKVPLASRKIEKSGDIIYTIDSIIDGFGNTVKYSPNPSDTNHFYKVKSHPILLINFVDTKPGTPILIDEEKFLEIRPSLASDIHAEGPFSIDVKFIPLDGEKHSGVMTRVFDFKKPARISVKEPGNYILESASSRYCPCKIGTSTISVTQAKYPWMDVLATPIVDNCVGTTGFKFAFEFIGTGPFEVDYKVSKLDPSNEKKVIATKGAKVLRSETSTFEFDYKPPTEGSYAIEFVSLSDAHYKRKVKFDRNKYRYVTYFEQRPKAYFSENSKITQISVCHAEGASIDLRLDGKPPYQIAYDLVYPDYKIERFEVSDIVDHHYKIETSDLLLGGEYKLLLRNVTDASHCGMEFKGQEARINVRPSSPQLSFTKSDSYKFVQGRTLTVPLKADFHSGTDLTYQFLSFDGTTQETRSLHNFSPSDGFPIKEEGKYRLLEFSAEGCRGVISDDHEISATYLSKPRLELISKSDQSSSTVLCQRSSGSIDLKALGEPPFIIEYSIRYPSGTLEEKTEQVSNKFFSIQLKTAESGIYEYTIRGVYDSVYTSEILDSLRKDKEYHFDEFKIQHTISSLPSAYFVDNGATYQTCVSSLGKLSSLEAIPLRLSGKAPYNLKLGIYNEQEGFKTLTLTGIETEKLELLNVYEHLKIGSYSLSILEIVDSNGCFSNDFEKEHVTVQVYDVPKIRHLNDDVTQTEEDSLRQSNELSHYCVGDHINYMLTGLPPFTLYYEFGGRRQKVNVESNYFKRRASSEGELTILALSDSSSKNCLVNFTSELDDSLRPDLMAKVYDLPSVEISQGDSLEEDIQEGDKVEIIFTFTGTPPFRLTYIRTDLAEPTRIVETEVIENIVDHEYRMWARLEGIYEAVELQDAYCIARNHK</sequence>
<proteinExistence type="predicted"/>
<feature type="domain" description="Nucleoporin POM152 immunoglobulin-like" evidence="2">
    <location>
        <begin position="871"/>
        <end position="947"/>
    </location>
</feature>
<dbReference type="Pfam" id="PF24312">
    <property type="entry name" value="Ig-like_POM152"/>
    <property type="match status" value="1"/>
</dbReference>
<dbReference type="GO" id="GO:0017056">
    <property type="term" value="F:structural constituent of nuclear pore"/>
    <property type="evidence" value="ECO:0007669"/>
    <property type="project" value="InterPro"/>
</dbReference>
<name>A0A9P8SZ79_9ASCO</name>
<dbReference type="Pfam" id="PF24097">
    <property type="entry name" value="TMD_POM152"/>
    <property type="match status" value="1"/>
</dbReference>
<evidence type="ECO:0000256" key="1">
    <source>
        <dbReference type="SAM" id="Phobius"/>
    </source>
</evidence>
<dbReference type="InterPro" id="IPR056540">
    <property type="entry name" value="TMD_POM152"/>
</dbReference>
<dbReference type="InterPro" id="IPR056542">
    <property type="entry name" value="Ig-like_POM152_1st"/>
</dbReference>
<evidence type="ECO:0000259" key="5">
    <source>
        <dbReference type="Pfam" id="PF24519"/>
    </source>
</evidence>
<gene>
    <name evidence="7" type="ORF">OGAPHI_007039</name>
</gene>
<evidence type="ECO:0000259" key="3">
    <source>
        <dbReference type="Pfam" id="PF24097"/>
    </source>
</evidence>
<evidence type="ECO:0000259" key="4">
    <source>
        <dbReference type="Pfam" id="PF24312"/>
    </source>
</evidence>
<dbReference type="GO" id="GO:0006606">
    <property type="term" value="P:protein import into nucleus"/>
    <property type="evidence" value="ECO:0007669"/>
    <property type="project" value="TreeGrafter"/>
</dbReference>
<dbReference type="PANTHER" id="PTHR28206">
    <property type="entry name" value="NUCLEOPORIN POM152"/>
    <property type="match status" value="1"/>
</dbReference>
<dbReference type="InterPro" id="IPR037701">
    <property type="entry name" value="Pom152"/>
</dbReference>
<organism evidence="7 8">
    <name type="scientific">Ogataea philodendri</name>
    <dbReference type="NCBI Taxonomy" id="1378263"/>
    <lineage>
        <taxon>Eukaryota</taxon>
        <taxon>Fungi</taxon>
        <taxon>Dikarya</taxon>
        <taxon>Ascomycota</taxon>
        <taxon>Saccharomycotina</taxon>
        <taxon>Pichiomycetes</taxon>
        <taxon>Pichiales</taxon>
        <taxon>Pichiaceae</taxon>
        <taxon>Ogataea</taxon>
    </lineage>
</organism>
<reference evidence="7" key="2">
    <citation type="submission" date="2021-01" db="EMBL/GenBank/DDBJ databases">
        <authorList>
            <person name="Schikora-Tamarit M.A."/>
        </authorList>
    </citation>
    <scope>NUCLEOTIDE SEQUENCE</scope>
    <source>
        <strain evidence="7">CBS6075</strain>
    </source>
</reference>
<dbReference type="Pfam" id="PF24519">
    <property type="entry name" value="Ig-like_Pom152_1"/>
    <property type="match status" value="1"/>
</dbReference>
<reference evidence="7" key="1">
    <citation type="journal article" date="2021" name="Open Biol.">
        <title>Shared evolutionary footprints suggest mitochondrial oxidative damage underlies multiple complex I losses in fungi.</title>
        <authorList>
            <person name="Schikora-Tamarit M.A."/>
            <person name="Marcet-Houben M."/>
            <person name="Nosek J."/>
            <person name="Gabaldon T."/>
        </authorList>
    </citation>
    <scope>NUCLEOTIDE SEQUENCE</scope>
    <source>
        <strain evidence="7">CBS6075</strain>
    </source>
</reference>
<dbReference type="Pfam" id="PF23664">
    <property type="entry name" value="Ig_Pom152"/>
    <property type="match status" value="2"/>
</dbReference>
<dbReference type="AlphaFoldDB" id="A0A9P8SZ79"/>
<evidence type="ECO:0000259" key="2">
    <source>
        <dbReference type="Pfam" id="PF23664"/>
    </source>
</evidence>
<dbReference type="PANTHER" id="PTHR28206:SF1">
    <property type="entry name" value="NUCLEOPORIN POM152"/>
    <property type="match status" value="1"/>
</dbReference>
<dbReference type="InterPro" id="IPR056543">
    <property type="entry name" value="Ig-like_POM152_9th"/>
</dbReference>
<feature type="domain" description="Nucleoporin POM152 Ig-like" evidence="4">
    <location>
        <begin position="760"/>
        <end position="843"/>
    </location>
</feature>
<evidence type="ECO:0008006" key="9">
    <source>
        <dbReference type="Google" id="ProtNLM"/>
    </source>
</evidence>
<accession>A0A9P8SZ79</accession>